<dbReference type="EMBL" id="BAAAHE010000036">
    <property type="protein sequence ID" value="GAA0629579.1"/>
    <property type="molecule type" value="Genomic_DNA"/>
</dbReference>
<protein>
    <submittedName>
        <fullName evidence="2">Nucleotidyltransferase family protein</fullName>
    </submittedName>
</protein>
<evidence type="ECO:0000259" key="1">
    <source>
        <dbReference type="Pfam" id="PF00483"/>
    </source>
</evidence>
<feature type="domain" description="Nucleotidyl transferase" evidence="1">
    <location>
        <begin position="3"/>
        <end position="225"/>
    </location>
</feature>
<evidence type="ECO:0000313" key="3">
    <source>
        <dbReference type="Proteomes" id="UP001500957"/>
    </source>
</evidence>
<keyword evidence="3" id="KW-1185">Reference proteome</keyword>
<sequence length="235" mass="25547">MRAFVLAGGLGNRLRPLTIVIPKPLVPVGEFSIIEILAKQLAAQGFDRMTIAVGHLASLIHAYCGDGKAWGIEIDYVHEDEPLGTAGCLSLVEDLTDDRVLVLNGDILTNVDFAEAYRAHDPADGATIFANQRSVAVDYGVLESDGDGYLAEYIEKPKLSYAVSMGIYVISADVISGFVPPGQRLDMPDLMRALMKSGRRVRVVPSDAYWLDLGAMDDLNAATERFNEDPSFFLP</sequence>
<dbReference type="InterPro" id="IPR050486">
    <property type="entry name" value="Mannose-1P_guanyltransferase"/>
</dbReference>
<evidence type="ECO:0000313" key="2">
    <source>
        <dbReference type="EMBL" id="GAA0629579.1"/>
    </source>
</evidence>
<dbReference type="Proteomes" id="UP001500957">
    <property type="component" value="Unassembled WGS sequence"/>
</dbReference>
<gene>
    <name evidence="2" type="ORF">GCM10009547_36560</name>
</gene>
<reference evidence="2 3" key="1">
    <citation type="journal article" date="2019" name="Int. J. Syst. Evol. Microbiol.">
        <title>The Global Catalogue of Microorganisms (GCM) 10K type strain sequencing project: providing services to taxonomists for standard genome sequencing and annotation.</title>
        <authorList>
            <consortium name="The Broad Institute Genomics Platform"/>
            <consortium name="The Broad Institute Genome Sequencing Center for Infectious Disease"/>
            <person name="Wu L."/>
            <person name="Ma J."/>
        </authorList>
    </citation>
    <scope>NUCLEOTIDE SEQUENCE [LARGE SCALE GENOMIC DNA]</scope>
    <source>
        <strain evidence="2 3">JCM 10671</strain>
    </source>
</reference>
<dbReference type="SUPFAM" id="SSF53448">
    <property type="entry name" value="Nucleotide-diphospho-sugar transferases"/>
    <property type="match status" value="1"/>
</dbReference>
<name>A0ABN1H5J7_9ACTN</name>
<proteinExistence type="predicted"/>
<dbReference type="RefSeq" id="WP_344607396.1">
    <property type="nucleotide sequence ID" value="NZ_BAAAHE010000036.1"/>
</dbReference>
<dbReference type="Gene3D" id="3.90.550.10">
    <property type="entry name" value="Spore Coat Polysaccharide Biosynthesis Protein SpsA, Chain A"/>
    <property type="match status" value="1"/>
</dbReference>
<dbReference type="PANTHER" id="PTHR22572">
    <property type="entry name" value="SUGAR-1-PHOSPHATE GUANYL TRANSFERASE"/>
    <property type="match status" value="1"/>
</dbReference>
<dbReference type="InterPro" id="IPR005835">
    <property type="entry name" value="NTP_transferase_dom"/>
</dbReference>
<dbReference type="Pfam" id="PF00483">
    <property type="entry name" value="NTP_transferase"/>
    <property type="match status" value="1"/>
</dbReference>
<accession>A0ABN1H5J7</accession>
<dbReference type="InterPro" id="IPR029044">
    <property type="entry name" value="Nucleotide-diphossugar_trans"/>
</dbReference>
<organism evidence="2 3">
    <name type="scientific">Sporichthya brevicatena</name>
    <dbReference type="NCBI Taxonomy" id="171442"/>
    <lineage>
        <taxon>Bacteria</taxon>
        <taxon>Bacillati</taxon>
        <taxon>Actinomycetota</taxon>
        <taxon>Actinomycetes</taxon>
        <taxon>Sporichthyales</taxon>
        <taxon>Sporichthyaceae</taxon>
        <taxon>Sporichthya</taxon>
    </lineage>
</organism>
<comment type="caution">
    <text evidence="2">The sequence shown here is derived from an EMBL/GenBank/DDBJ whole genome shotgun (WGS) entry which is preliminary data.</text>
</comment>